<feature type="transmembrane region" description="Helical" evidence="1">
    <location>
        <begin position="293"/>
        <end position="311"/>
    </location>
</feature>
<comment type="caution">
    <text evidence="3">The sequence shown here is derived from an EMBL/GenBank/DDBJ whole genome shotgun (WGS) entry which is preliminary data.</text>
</comment>
<organism evidence="3 4">
    <name type="scientific">Rhizodiscina lignyota</name>
    <dbReference type="NCBI Taxonomy" id="1504668"/>
    <lineage>
        <taxon>Eukaryota</taxon>
        <taxon>Fungi</taxon>
        <taxon>Dikarya</taxon>
        <taxon>Ascomycota</taxon>
        <taxon>Pezizomycotina</taxon>
        <taxon>Dothideomycetes</taxon>
        <taxon>Pleosporomycetidae</taxon>
        <taxon>Aulographales</taxon>
        <taxon>Rhizodiscinaceae</taxon>
        <taxon>Rhizodiscina</taxon>
    </lineage>
</organism>
<dbReference type="Proteomes" id="UP000799772">
    <property type="component" value="Unassembled WGS sequence"/>
</dbReference>
<protein>
    <recommendedName>
        <fullName evidence="2">DUF6594 domain-containing protein</fullName>
    </recommendedName>
</protein>
<keyword evidence="1" id="KW-0472">Membrane</keyword>
<evidence type="ECO:0000313" key="3">
    <source>
        <dbReference type="EMBL" id="KAF2099869.1"/>
    </source>
</evidence>
<dbReference type="EMBL" id="ML978125">
    <property type="protein sequence ID" value="KAF2099869.1"/>
    <property type="molecule type" value="Genomic_DNA"/>
</dbReference>
<keyword evidence="1" id="KW-0812">Transmembrane</keyword>
<name>A0A9P4IF96_9PEZI</name>
<sequence length="326" mass="37396">MRPNWEVTGVGVGFSLEHSLRQRIPTESTSFINSLQRAEEWFVRSMEGYTKVAQLMAAHDEFAILRSFKALSMQNLLYLQAELIHLESQLRDLARRDATRGDRPHHTHDWWSLSQSEEEEGVEQWEKFLEIREKIDKYTESILKHAALSQLGRPTHHDLQFLRSWFERPSMGSFPLLGLDKKAWEAEHESDLVALNARKASDRLTRWFTDTVIPRFHVLLGERLKVRVLHYMYGRARITKNGQHPVVADFGNGIYKYEESTLQTTVYIITTVIASLLPLCSVVVLFLIDGDALRMGVIVILSACFSIALILTTNARQIEVFAATSA</sequence>
<dbReference type="PANTHER" id="PTHR34502">
    <property type="entry name" value="DUF6594 DOMAIN-CONTAINING PROTEIN-RELATED"/>
    <property type="match status" value="1"/>
</dbReference>
<evidence type="ECO:0000256" key="1">
    <source>
        <dbReference type="SAM" id="Phobius"/>
    </source>
</evidence>
<accession>A0A9P4IF96</accession>
<evidence type="ECO:0000259" key="2">
    <source>
        <dbReference type="Pfam" id="PF20237"/>
    </source>
</evidence>
<feature type="domain" description="DUF6594" evidence="2">
    <location>
        <begin position="49"/>
        <end position="326"/>
    </location>
</feature>
<dbReference type="InterPro" id="IPR046529">
    <property type="entry name" value="DUF6594"/>
</dbReference>
<reference evidence="3" key="1">
    <citation type="journal article" date="2020" name="Stud. Mycol.">
        <title>101 Dothideomycetes genomes: a test case for predicting lifestyles and emergence of pathogens.</title>
        <authorList>
            <person name="Haridas S."/>
            <person name="Albert R."/>
            <person name="Binder M."/>
            <person name="Bloem J."/>
            <person name="Labutti K."/>
            <person name="Salamov A."/>
            <person name="Andreopoulos B."/>
            <person name="Baker S."/>
            <person name="Barry K."/>
            <person name="Bills G."/>
            <person name="Bluhm B."/>
            <person name="Cannon C."/>
            <person name="Castanera R."/>
            <person name="Culley D."/>
            <person name="Daum C."/>
            <person name="Ezra D."/>
            <person name="Gonzalez J."/>
            <person name="Henrissat B."/>
            <person name="Kuo A."/>
            <person name="Liang C."/>
            <person name="Lipzen A."/>
            <person name="Lutzoni F."/>
            <person name="Magnuson J."/>
            <person name="Mondo S."/>
            <person name="Nolan M."/>
            <person name="Ohm R."/>
            <person name="Pangilinan J."/>
            <person name="Park H.-J."/>
            <person name="Ramirez L."/>
            <person name="Alfaro M."/>
            <person name="Sun H."/>
            <person name="Tritt A."/>
            <person name="Yoshinaga Y."/>
            <person name="Zwiers L.-H."/>
            <person name="Turgeon B."/>
            <person name="Goodwin S."/>
            <person name="Spatafora J."/>
            <person name="Crous P."/>
            <person name="Grigoriev I."/>
        </authorList>
    </citation>
    <scope>NUCLEOTIDE SEQUENCE</scope>
    <source>
        <strain evidence="3">CBS 133067</strain>
    </source>
</reference>
<evidence type="ECO:0000313" key="4">
    <source>
        <dbReference type="Proteomes" id="UP000799772"/>
    </source>
</evidence>
<dbReference type="OrthoDB" id="5342093at2759"/>
<dbReference type="Pfam" id="PF20237">
    <property type="entry name" value="DUF6594"/>
    <property type="match status" value="1"/>
</dbReference>
<keyword evidence="4" id="KW-1185">Reference proteome</keyword>
<gene>
    <name evidence="3" type="ORF">NA57DRAFT_75374</name>
</gene>
<feature type="transmembrane region" description="Helical" evidence="1">
    <location>
        <begin position="266"/>
        <end position="287"/>
    </location>
</feature>
<dbReference type="AlphaFoldDB" id="A0A9P4IF96"/>
<dbReference type="PANTHER" id="PTHR34502:SF5">
    <property type="entry name" value="DUF6594 DOMAIN-CONTAINING PROTEIN"/>
    <property type="match status" value="1"/>
</dbReference>
<proteinExistence type="predicted"/>
<keyword evidence="1" id="KW-1133">Transmembrane helix</keyword>